<reference evidence="1" key="1">
    <citation type="submission" date="2019-08" db="EMBL/GenBank/DDBJ databases">
        <authorList>
            <person name="Kucharzyk K."/>
            <person name="Murdoch R.W."/>
            <person name="Higgins S."/>
            <person name="Loffler F."/>
        </authorList>
    </citation>
    <scope>NUCLEOTIDE SEQUENCE</scope>
</reference>
<protein>
    <submittedName>
        <fullName evidence="1">Uncharacterized protein</fullName>
    </submittedName>
</protein>
<evidence type="ECO:0000313" key="1">
    <source>
        <dbReference type="EMBL" id="MPN56144.1"/>
    </source>
</evidence>
<comment type="caution">
    <text evidence="1">The sequence shown here is derived from an EMBL/GenBank/DDBJ whole genome shotgun (WGS) entry which is preliminary data.</text>
</comment>
<proteinExistence type="predicted"/>
<dbReference type="EMBL" id="VSSQ01126163">
    <property type="protein sequence ID" value="MPN56144.1"/>
    <property type="molecule type" value="Genomic_DNA"/>
</dbReference>
<gene>
    <name evidence="1" type="ORF">SDC9_203830</name>
</gene>
<organism evidence="1">
    <name type="scientific">bioreactor metagenome</name>
    <dbReference type="NCBI Taxonomy" id="1076179"/>
    <lineage>
        <taxon>unclassified sequences</taxon>
        <taxon>metagenomes</taxon>
        <taxon>ecological metagenomes</taxon>
    </lineage>
</organism>
<dbReference type="AlphaFoldDB" id="A0A645J6P6"/>
<dbReference type="InterPro" id="IPR027417">
    <property type="entry name" value="P-loop_NTPase"/>
</dbReference>
<accession>A0A645J6P6</accession>
<sequence length="112" mass="12622">METMIHMSGVELPSRAIREQIASAINLIIQVSRFPDGSRKVSKVSEITGMEGDTITMQDIYVFQQDGYDLKGRVVGRHVPTGVVPTYLEKLKMYGETVLPSLFRPMNQKESF</sequence>
<dbReference type="Gene3D" id="3.40.50.300">
    <property type="entry name" value="P-loop containing nucleotide triphosphate hydrolases"/>
    <property type="match status" value="1"/>
</dbReference>
<name>A0A645J6P6_9ZZZZ</name>